<dbReference type="AlphaFoldDB" id="A0A1J0KUW4"/>
<protein>
    <submittedName>
        <fullName evidence="1">Uncharacterized protein</fullName>
    </submittedName>
</protein>
<dbReference type="Proteomes" id="UP000182521">
    <property type="component" value="Chromosome"/>
</dbReference>
<name>A0A1J0KUW4_9GAMM</name>
<evidence type="ECO:0000313" key="1">
    <source>
        <dbReference type="EMBL" id="APC97483.1"/>
    </source>
</evidence>
<dbReference type="KEGG" id="frc:KX01_1301"/>
<keyword evidence="2" id="KW-1185">Reference proteome</keyword>
<accession>A0A1J0KUW4</accession>
<proteinExistence type="predicted"/>
<reference evidence="2" key="1">
    <citation type="submission" date="2014-10" db="EMBL/GenBank/DDBJ databases">
        <authorList>
            <person name="Kuske C.R."/>
            <person name="Challacombe J.F."/>
            <person name="Daligault H.E."/>
            <person name="Davenport K.W."/>
            <person name="Johnson S.L."/>
            <person name="Siddaramappa S."/>
            <person name="Petersen J.M."/>
        </authorList>
    </citation>
    <scope>NUCLEOTIDE SEQUENCE [LARGE SCALE GENOMIC DNA]</scope>
    <source>
        <strain evidence="2">CA97-1460</strain>
    </source>
</reference>
<sequence>MDFWCNPNKHTISEFLTKTDWNRDEYSTPEGRFYYNHFKKNKHK</sequence>
<dbReference type="EMBL" id="CP009654">
    <property type="protein sequence ID" value="APC97483.1"/>
    <property type="molecule type" value="Genomic_DNA"/>
</dbReference>
<gene>
    <name evidence="1" type="ORF">KX01_1301</name>
</gene>
<organism evidence="1 2">
    <name type="scientific">Francisella frigiditurris</name>
    <dbReference type="NCBI Taxonomy" id="1542390"/>
    <lineage>
        <taxon>Bacteria</taxon>
        <taxon>Pseudomonadati</taxon>
        <taxon>Pseudomonadota</taxon>
        <taxon>Gammaproteobacteria</taxon>
        <taxon>Thiotrichales</taxon>
        <taxon>Francisellaceae</taxon>
        <taxon>Francisella</taxon>
    </lineage>
</organism>
<evidence type="ECO:0000313" key="2">
    <source>
        <dbReference type="Proteomes" id="UP000182521"/>
    </source>
</evidence>